<dbReference type="AlphaFoldDB" id="A0AAE1LIV1"/>
<dbReference type="InterPro" id="IPR013783">
    <property type="entry name" value="Ig-like_fold"/>
</dbReference>
<dbReference type="InterPro" id="IPR007110">
    <property type="entry name" value="Ig-like_dom"/>
</dbReference>
<organism evidence="2 3">
    <name type="scientific">Frankliniella fusca</name>
    <dbReference type="NCBI Taxonomy" id="407009"/>
    <lineage>
        <taxon>Eukaryota</taxon>
        <taxon>Metazoa</taxon>
        <taxon>Ecdysozoa</taxon>
        <taxon>Arthropoda</taxon>
        <taxon>Hexapoda</taxon>
        <taxon>Insecta</taxon>
        <taxon>Pterygota</taxon>
        <taxon>Neoptera</taxon>
        <taxon>Paraneoptera</taxon>
        <taxon>Thysanoptera</taxon>
        <taxon>Terebrantia</taxon>
        <taxon>Thripoidea</taxon>
        <taxon>Thripidae</taxon>
        <taxon>Frankliniella</taxon>
    </lineage>
</organism>
<dbReference type="EMBL" id="JAHWGI010001031">
    <property type="protein sequence ID" value="KAK3921050.1"/>
    <property type="molecule type" value="Genomic_DNA"/>
</dbReference>
<feature type="domain" description="Ig-like" evidence="1">
    <location>
        <begin position="42"/>
        <end position="135"/>
    </location>
</feature>
<sequence length="135" mass="15379">MHHSALEALSPDLLACRRWLVVSVRVRNRRRSRVTDLNALSPGVAVVLQSYEVAVVSQPVSRGNAAVLRCAVPSLVKDYVTVTSWLQDQSFNIYPSKDGVRSTPCRRDRRRLIIVLLSRRYCCKSRYSYTVKKES</sequence>
<gene>
    <name evidence="2" type="ORF">KUF71_010265</name>
</gene>
<dbReference type="PROSITE" id="PS50835">
    <property type="entry name" value="IG_LIKE"/>
    <property type="match status" value="1"/>
</dbReference>
<evidence type="ECO:0000313" key="2">
    <source>
        <dbReference type="EMBL" id="KAK3921050.1"/>
    </source>
</evidence>
<accession>A0AAE1LIV1</accession>
<dbReference type="Gene3D" id="2.60.40.10">
    <property type="entry name" value="Immunoglobulins"/>
    <property type="match status" value="1"/>
</dbReference>
<reference evidence="2" key="1">
    <citation type="submission" date="2021-07" db="EMBL/GenBank/DDBJ databases">
        <authorList>
            <person name="Catto M.A."/>
            <person name="Jacobson A."/>
            <person name="Kennedy G."/>
            <person name="Labadie P."/>
            <person name="Hunt B.G."/>
            <person name="Srinivasan R."/>
        </authorList>
    </citation>
    <scope>NUCLEOTIDE SEQUENCE</scope>
    <source>
        <strain evidence="2">PL_HMW_Pooled</strain>
        <tissue evidence="2">Head</tissue>
    </source>
</reference>
<reference evidence="2" key="2">
    <citation type="journal article" date="2023" name="BMC Genomics">
        <title>Pest status, molecular evolution, and epigenetic factors derived from the genome assembly of Frankliniella fusca, a thysanopteran phytovirus vector.</title>
        <authorList>
            <person name="Catto M.A."/>
            <person name="Labadie P.E."/>
            <person name="Jacobson A.L."/>
            <person name="Kennedy G.G."/>
            <person name="Srinivasan R."/>
            <person name="Hunt B.G."/>
        </authorList>
    </citation>
    <scope>NUCLEOTIDE SEQUENCE</scope>
    <source>
        <strain evidence="2">PL_HMW_Pooled</strain>
    </source>
</reference>
<keyword evidence="3" id="KW-1185">Reference proteome</keyword>
<protein>
    <submittedName>
        <fullName evidence="2">Down syndrome cell adhesion molecule-like protein Dscam2</fullName>
    </submittedName>
</protein>
<proteinExistence type="predicted"/>
<comment type="caution">
    <text evidence="2">The sequence shown here is derived from an EMBL/GenBank/DDBJ whole genome shotgun (WGS) entry which is preliminary data.</text>
</comment>
<evidence type="ECO:0000313" key="3">
    <source>
        <dbReference type="Proteomes" id="UP001219518"/>
    </source>
</evidence>
<name>A0AAE1LIV1_9NEOP</name>
<evidence type="ECO:0000259" key="1">
    <source>
        <dbReference type="PROSITE" id="PS50835"/>
    </source>
</evidence>
<dbReference type="Proteomes" id="UP001219518">
    <property type="component" value="Unassembled WGS sequence"/>
</dbReference>